<dbReference type="InterPro" id="IPR000488">
    <property type="entry name" value="Death_dom"/>
</dbReference>
<dbReference type="GO" id="GO:0007165">
    <property type="term" value="P:signal transduction"/>
    <property type="evidence" value="ECO:0007669"/>
    <property type="project" value="InterPro"/>
</dbReference>
<dbReference type="RefSeq" id="XP_011407704.2">
    <property type="nucleotide sequence ID" value="XM_011409402.2"/>
</dbReference>
<keyword evidence="1" id="KW-0175">Coiled coil</keyword>
<reference evidence="4" key="2">
    <citation type="submission" date="2024-06" db="UniProtKB">
        <authorList>
            <consortium name="EnsemblMetazoa"/>
        </authorList>
    </citation>
    <scope>IDENTIFICATION</scope>
</reference>
<organism evidence="4 5">
    <name type="scientific">Amphimedon queenslandica</name>
    <name type="common">Sponge</name>
    <dbReference type="NCBI Taxonomy" id="400682"/>
    <lineage>
        <taxon>Eukaryota</taxon>
        <taxon>Metazoa</taxon>
        <taxon>Porifera</taxon>
        <taxon>Demospongiae</taxon>
        <taxon>Heteroscleromorpha</taxon>
        <taxon>Haplosclerida</taxon>
        <taxon>Niphatidae</taxon>
        <taxon>Amphimedon</taxon>
    </lineage>
</organism>
<evidence type="ECO:0000313" key="5">
    <source>
        <dbReference type="Proteomes" id="UP000007879"/>
    </source>
</evidence>
<dbReference type="PANTHER" id="PTHR24114">
    <property type="entry name" value="LEUCINE RICH REPEAT FAMILY PROTEIN"/>
    <property type="match status" value="1"/>
</dbReference>
<evidence type="ECO:0000256" key="2">
    <source>
        <dbReference type="SAM" id="MobiDB-lite"/>
    </source>
</evidence>
<keyword evidence="5" id="KW-1185">Reference proteome</keyword>
<dbReference type="GeneID" id="105314951"/>
<protein>
    <recommendedName>
        <fullName evidence="3">Death domain-containing protein</fullName>
    </recommendedName>
</protein>
<dbReference type="PANTHER" id="PTHR24114:SF2">
    <property type="entry name" value="F-BOX DOMAIN-CONTAINING PROTEIN-RELATED"/>
    <property type="match status" value="1"/>
</dbReference>
<proteinExistence type="predicted"/>
<dbReference type="Gene3D" id="3.80.10.10">
    <property type="entry name" value="Ribonuclease Inhibitor"/>
    <property type="match status" value="1"/>
</dbReference>
<dbReference type="Gene3D" id="1.10.533.10">
    <property type="entry name" value="Death Domain, Fas"/>
    <property type="match status" value="1"/>
</dbReference>
<dbReference type="KEGG" id="aqu:105314951"/>
<dbReference type="Pfam" id="PF00531">
    <property type="entry name" value="Death"/>
    <property type="match status" value="1"/>
</dbReference>
<feature type="domain" description="Death" evidence="3">
    <location>
        <begin position="26"/>
        <end position="84"/>
    </location>
</feature>
<evidence type="ECO:0000259" key="3">
    <source>
        <dbReference type="PROSITE" id="PS50017"/>
    </source>
</evidence>
<dbReference type="InterPro" id="IPR011029">
    <property type="entry name" value="DEATH-like_dom_sf"/>
</dbReference>
<sequence>MSFPRSFSGFLSSPPLLSELIEQVDVGTKWYLLGTLLHVDSKRLDGFEQLPGHDDTSKTLKMFQHWLTTTPTASRRQVLEALRKRVVNEHTVADKYEKYLKELHDTTYTPPSTEAVSILQRNIQSLNEAVVSPVQVSQLLYCKRCISEATLDKMERIDQRRSVDDKKTTLLTGMQETVSSDYRKLKDIATVLSDVKETRDIANEIMTKYEEKISQEDDSTVVQPQEGVGGNEDLASDILRNNYSALSQSITQPVLMATLLYKEVISDEVLSCVMSTRGSVSDSRAVLLKAVRDAVHSNYKHLELFVTVLRKFSETAHIGDTIFEEYSQYFHDKDNTMEEMETYLTERKSLRGASSAESGSESSKEVKETLGRHKILFPRSMEEKFQELRIKFGSTFFQVRRNFAKDQNLNIDEMKLLVIDCFPDLSSQVFNKKTINGVLEVVKTKCNIINMRPLEVLTVEFNIKEAEKVIKIYKEYARDFCKSTSIQLCLDKELQAVRTPSRLKKETVIFILEWNPNESTLQDINDVLEKLEPLENYHIHIQIDTIKTGGSVVVTCYCPAEYTGSLIMGVLGKIEILQEKGLKEFKVGNCTIWNNTAHEVLSAMTTKEMEQPTKKTVNNYEDMERDLLSMKQQLAEKEKQVQELEMKLQTKQEKEDIHILPTGIGQLMRVSIDLMIMISLRYEILDLFSTDTEKELASLKELSETRLEEIEQLKLKLEDNNRLQVPVEETSDSETIKDESSDDDTSSNEDIVMKPDDKSLTVNLQKDGKVEWIHSGVRLTSPSVDQCKEVISKLEEKHKIIILHYSSSDSIQVLIPTVLERGTIDQLDIYSSLLSCDDVLSFSYQLSTNKSLTRLNLIHSSVSDDGVIALAQSLQYNRTLKHLYLRYNPDITSACAQSLAELLLTNNTITGLRLDHTNIDTDGVMILMESLKTNNTLRKLGLDKQHKEPCSTLPYYEHIKDRLDFFGL</sequence>
<reference evidence="5" key="1">
    <citation type="journal article" date="2010" name="Nature">
        <title>The Amphimedon queenslandica genome and the evolution of animal complexity.</title>
        <authorList>
            <person name="Srivastava M."/>
            <person name="Simakov O."/>
            <person name="Chapman J."/>
            <person name="Fahey B."/>
            <person name="Gauthier M.E."/>
            <person name="Mitros T."/>
            <person name="Richards G.S."/>
            <person name="Conaco C."/>
            <person name="Dacre M."/>
            <person name="Hellsten U."/>
            <person name="Larroux C."/>
            <person name="Putnam N.H."/>
            <person name="Stanke M."/>
            <person name="Adamska M."/>
            <person name="Darling A."/>
            <person name="Degnan S.M."/>
            <person name="Oakley T.H."/>
            <person name="Plachetzki D.C."/>
            <person name="Zhai Y."/>
            <person name="Adamski M."/>
            <person name="Calcino A."/>
            <person name="Cummins S.F."/>
            <person name="Goodstein D.M."/>
            <person name="Harris C."/>
            <person name="Jackson D.J."/>
            <person name="Leys S.P."/>
            <person name="Shu S."/>
            <person name="Woodcroft B.J."/>
            <person name="Vervoort M."/>
            <person name="Kosik K.S."/>
            <person name="Manning G."/>
            <person name="Degnan B.M."/>
            <person name="Rokhsar D.S."/>
        </authorList>
    </citation>
    <scope>NUCLEOTIDE SEQUENCE [LARGE SCALE GENOMIC DNA]</scope>
</reference>
<name>A0AAN0IQV9_AMPQE</name>
<evidence type="ECO:0000256" key="1">
    <source>
        <dbReference type="SAM" id="Coils"/>
    </source>
</evidence>
<dbReference type="SUPFAM" id="SSF52047">
    <property type="entry name" value="RNI-like"/>
    <property type="match status" value="1"/>
</dbReference>
<dbReference type="Proteomes" id="UP000007879">
    <property type="component" value="Unassembled WGS sequence"/>
</dbReference>
<dbReference type="InterPro" id="IPR052394">
    <property type="entry name" value="LRR-containing"/>
</dbReference>
<evidence type="ECO:0000313" key="4">
    <source>
        <dbReference type="EnsemblMetazoa" id="XP_011407704.2"/>
    </source>
</evidence>
<dbReference type="PROSITE" id="PS50017">
    <property type="entry name" value="DEATH_DOMAIN"/>
    <property type="match status" value="1"/>
</dbReference>
<dbReference type="InterPro" id="IPR032675">
    <property type="entry name" value="LRR_dom_sf"/>
</dbReference>
<accession>A0AAN0IQV9</accession>
<dbReference type="EnsemblMetazoa" id="XM_011409402.2">
    <property type="protein sequence ID" value="XP_011407704.2"/>
    <property type="gene ID" value="LOC105314951"/>
</dbReference>
<feature type="region of interest" description="Disordered" evidence="2">
    <location>
        <begin position="724"/>
        <end position="750"/>
    </location>
</feature>
<dbReference type="SMART" id="SM00368">
    <property type="entry name" value="LRR_RI"/>
    <property type="match status" value="3"/>
</dbReference>
<feature type="coiled-coil region" evidence="1">
    <location>
        <begin position="620"/>
        <end position="654"/>
    </location>
</feature>
<dbReference type="AlphaFoldDB" id="A0AAN0IQV9"/>